<comment type="caution">
    <text evidence="1">The sequence shown here is derived from an EMBL/GenBank/DDBJ whole genome shotgun (WGS) entry which is preliminary data.</text>
</comment>
<dbReference type="OrthoDB" id="616263at2759"/>
<dbReference type="InterPro" id="IPR052709">
    <property type="entry name" value="Transposase-MT_Hybrid"/>
</dbReference>
<dbReference type="Gene3D" id="1.10.10.1450">
    <property type="match status" value="1"/>
</dbReference>
<keyword evidence="2" id="KW-1185">Reference proteome</keyword>
<evidence type="ECO:0008006" key="3">
    <source>
        <dbReference type="Google" id="ProtNLM"/>
    </source>
</evidence>
<evidence type="ECO:0000313" key="1">
    <source>
        <dbReference type="EMBL" id="KAF7284116.1"/>
    </source>
</evidence>
<proteinExistence type="predicted"/>
<dbReference type="Proteomes" id="UP000625711">
    <property type="component" value="Unassembled WGS sequence"/>
</dbReference>
<accession>A0A834MJ01</accession>
<sequence>MDKEEFRVFIKYCFLKGKNTVEEKAWLDAESPDIAPVKSTIKEWYAKFRHGEMSTEDGERSGGPKEVVTDKNMKKLDKIILNDRKVKLNEIADTLKIPTERVHRIIHKYLGM</sequence>
<protein>
    <recommendedName>
        <fullName evidence="3">Mos1 transposase HTH domain-containing protein</fullName>
    </recommendedName>
</protein>
<dbReference type="PANTHER" id="PTHR46060">
    <property type="entry name" value="MARINER MOS1 TRANSPOSASE-LIKE PROTEIN"/>
    <property type="match status" value="1"/>
</dbReference>
<evidence type="ECO:0000313" key="2">
    <source>
        <dbReference type="Proteomes" id="UP000625711"/>
    </source>
</evidence>
<organism evidence="1 2">
    <name type="scientific">Rhynchophorus ferrugineus</name>
    <name type="common">Red palm weevil</name>
    <name type="synonym">Curculio ferrugineus</name>
    <dbReference type="NCBI Taxonomy" id="354439"/>
    <lineage>
        <taxon>Eukaryota</taxon>
        <taxon>Metazoa</taxon>
        <taxon>Ecdysozoa</taxon>
        <taxon>Arthropoda</taxon>
        <taxon>Hexapoda</taxon>
        <taxon>Insecta</taxon>
        <taxon>Pterygota</taxon>
        <taxon>Neoptera</taxon>
        <taxon>Endopterygota</taxon>
        <taxon>Coleoptera</taxon>
        <taxon>Polyphaga</taxon>
        <taxon>Cucujiformia</taxon>
        <taxon>Curculionidae</taxon>
        <taxon>Dryophthorinae</taxon>
        <taxon>Rhynchophorus</taxon>
    </lineage>
</organism>
<reference evidence="1" key="1">
    <citation type="submission" date="2020-08" db="EMBL/GenBank/DDBJ databases">
        <title>Genome sequencing and assembly of the red palm weevil Rhynchophorus ferrugineus.</title>
        <authorList>
            <person name="Dias G.B."/>
            <person name="Bergman C.M."/>
            <person name="Manee M."/>
        </authorList>
    </citation>
    <scope>NUCLEOTIDE SEQUENCE</scope>
    <source>
        <strain evidence="1">AA-2017</strain>
        <tissue evidence="1">Whole larva</tissue>
    </source>
</reference>
<dbReference type="EMBL" id="JAACXV010000083">
    <property type="protein sequence ID" value="KAF7284116.1"/>
    <property type="molecule type" value="Genomic_DNA"/>
</dbReference>
<name>A0A834MJ01_RHYFE</name>
<dbReference type="PANTHER" id="PTHR46060:SF1">
    <property type="entry name" value="MARINER MOS1 TRANSPOSASE-LIKE PROTEIN"/>
    <property type="match status" value="1"/>
</dbReference>
<gene>
    <name evidence="1" type="ORF">GWI33_022575</name>
</gene>
<dbReference type="AlphaFoldDB" id="A0A834MJ01"/>